<feature type="domain" description="Endoribonuclease L-PSP/chorismate mutase-like" evidence="1">
    <location>
        <begin position="6"/>
        <end position="132"/>
    </location>
</feature>
<organism evidence="2 3">
    <name type="scientific">Kaistia dalseonensis</name>
    <dbReference type="NCBI Taxonomy" id="410840"/>
    <lineage>
        <taxon>Bacteria</taxon>
        <taxon>Pseudomonadati</taxon>
        <taxon>Pseudomonadota</taxon>
        <taxon>Alphaproteobacteria</taxon>
        <taxon>Hyphomicrobiales</taxon>
        <taxon>Kaistiaceae</taxon>
        <taxon>Kaistia</taxon>
    </lineage>
</organism>
<dbReference type="SUPFAM" id="SSF55298">
    <property type="entry name" value="YjgF-like"/>
    <property type="match status" value="1"/>
</dbReference>
<dbReference type="EMBL" id="JAUSVO010000001">
    <property type="protein sequence ID" value="MDQ0436604.1"/>
    <property type="molecule type" value="Genomic_DNA"/>
</dbReference>
<dbReference type="InterPro" id="IPR035959">
    <property type="entry name" value="RutC-like_sf"/>
</dbReference>
<evidence type="ECO:0000313" key="3">
    <source>
        <dbReference type="Proteomes" id="UP001241603"/>
    </source>
</evidence>
<evidence type="ECO:0000313" key="2">
    <source>
        <dbReference type="EMBL" id="MDQ0436604.1"/>
    </source>
</evidence>
<dbReference type="Proteomes" id="UP001241603">
    <property type="component" value="Unassembled WGS sequence"/>
</dbReference>
<reference evidence="2 3" key="1">
    <citation type="submission" date="2023-07" db="EMBL/GenBank/DDBJ databases">
        <title>Genomic Encyclopedia of Type Strains, Phase IV (KMG-IV): sequencing the most valuable type-strain genomes for metagenomic binning, comparative biology and taxonomic classification.</title>
        <authorList>
            <person name="Goeker M."/>
        </authorList>
    </citation>
    <scope>NUCLEOTIDE SEQUENCE [LARGE SCALE GENOMIC DNA]</scope>
    <source>
        <strain evidence="2 3">B6-8</strain>
    </source>
</reference>
<accession>A0ABU0H513</accession>
<keyword evidence="3" id="KW-1185">Reference proteome</keyword>
<protein>
    <submittedName>
        <fullName evidence="2">Enamine deaminase RidA (YjgF/YER057c/UK114 family)</fullName>
    </submittedName>
</protein>
<evidence type="ECO:0000259" key="1">
    <source>
        <dbReference type="Pfam" id="PF14588"/>
    </source>
</evidence>
<dbReference type="Gene3D" id="3.30.1330.40">
    <property type="entry name" value="RutC-like"/>
    <property type="match status" value="1"/>
</dbReference>
<gene>
    <name evidence="2" type="ORF">QO014_000974</name>
</gene>
<dbReference type="PANTHER" id="PTHR43760:SF1">
    <property type="entry name" value="ENDORIBONUCLEASE L-PSP_CHORISMATE MUTASE-LIKE DOMAIN-CONTAINING PROTEIN"/>
    <property type="match status" value="1"/>
</dbReference>
<dbReference type="CDD" id="cd02199">
    <property type="entry name" value="YjgF_YER057c_UK114_like_1"/>
    <property type="match status" value="1"/>
</dbReference>
<dbReference type="InterPro" id="IPR013813">
    <property type="entry name" value="Endoribo_LPSP/chorism_mut-like"/>
</dbReference>
<name>A0ABU0H513_9HYPH</name>
<dbReference type="RefSeq" id="WP_266347498.1">
    <property type="nucleotide sequence ID" value="NZ_JAPKNG010000001.1"/>
</dbReference>
<comment type="caution">
    <text evidence="2">The sequence shown here is derived from an EMBL/GenBank/DDBJ whole genome shotgun (WGS) entry which is preliminary data.</text>
</comment>
<dbReference type="Pfam" id="PF14588">
    <property type="entry name" value="YjgF_endoribonc"/>
    <property type="match status" value="1"/>
</dbReference>
<sequence length="153" mass="16174">MSISERLASLAIVLPRPPAPVGNFTPAVRTGNLLFISGLAPADAEGRPIVGKVGADFTAEEAQGFARLVGLNLLAVIEAELGSLDRVSRIVKLLGMVNTTPDFTRHPFVIDGCSNLFGEVFPQLGRHARSAVGVASLPFGIPVEIEAVIEFRD</sequence>
<proteinExistence type="predicted"/>
<dbReference type="PANTHER" id="PTHR43760">
    <property type="entry name" value="ENDORIBONUCLEASE-RELATED"/>
    <property type="match status" value="1"/>
</dbReference>